<organism evidence="2 3">
    <name type="scientific">Dactylosporangium aurantiacum</name>
    <dbReference type="NCBI Taxonomy" id="35754"/>
    <lineage>
        <taxon>Bacteria</taxon>
        <taxon>Bacillati</taxon>
        <taxon>Actinomycetota</taxon>
        <taxon>Actinomycetes</taxon>
        <taxon>Micromonosporales</taxon>
        <taxon>Micromonosporaceae</taxon>
        <taxon>Dactylosporangium</taxon>
    </lineage>
</organism>
<dbReference type="RefSeq" id="WP_081971788.1">
    <property type="nucleotide sequence ID" value="NZ_CP073767.1"/>
</dbReference>
<name>A0A9Q9IM02_9ACTN</name>
<accession>A0A9Q9IM02</accession>
<feature type="transmembrane region" description="Helical" evidence="1">
    <location>
        <begin position="53"/>
        <end position="78"/>
    </location>
</feature>
<reference evidence="2" key="1">
    <citation type="submission" date="2021-04" db="EMBL/GenBank/DDBJ databases">
        <title>Dactylosporangium aurantiacum NRRL B-8018 full assembly.</title>
        <authorList>
            <person name="Hartkoorn R.C."/>
            <person name="Beaudoing E."/>
            <person name="Hot D."/>
        </authorList>
    </citation>
    <scope>NUCLEOTIDE SEQUENCE</scope>
    <source>
        <strain evidence="2">NRRL B-8018</strain>
    </source>
</reference>
<dbReference type="EMBL" id="CP073767">
    <property type="protein sequence ID" value="UWZ58607.1"/>
    <property type="molecule type" value="Genomic_DNA"/>
</dbReference>
<dbReference type="Pfam" id="PF11239">
    <property type="entry name" value="DUF3040"/>
    <property type="match status" value="1"/>
</dbReference>
<dbReference type="Proteomes" id="UP001058003">
    <property type="component" value="Chromosome"/>
</dbReference>
<dbReference type="AlphaFoldDB" id="A0A9Q9IM02"/>
<keyword evidence="1" id="KW-0472">Membrane</keyword>
<protein>
    <submittedName>
        <fullName evidence="2">DUF3040 domain-containing protein</fullName>
    </submittedName>
</protein>
<proteinExistence type="predicted"/>
<keyword evidence="1" id="KW-1133">Transmembrane helix</keyword>
<sequence>MSGGSPPDDRERLAQIEWSLRNDDPEFVEAFSQLRPRAPRECRRRQMRQRVTAAGLVIALVLTLWTVLGWVVAALLTLKIVAAVVLLSGDFEIDADGASI</sequence>
<evidence type="ECO:0000256" key="1">
    <source>
        <dbReference type="SAM" id="Phobius"/>
    </source>
</evidence>
<evidence type="ECO:0000313" key="3">
    <source>
        <dbReference type="Proteomes" id="UP001058003"/>
    </source>
</evidence>
<dbReference type="InterPro" id="IPR021401">
    <property type="entry name" value="DUF3040"/>
</dbReference>
<dbReference type="KEGG" id="daur:Daura_22000"/>
<keyword evidence="3" id="KW-1185">Reference proteome</keyword>
<evidence type="ECO:0000313" key="2">
    <source>
        <dbReference type="EMBL" id="UWZ58607.1"/>
    </source>
</evidence>
<keyword evidence="1" id="KW-0812">Transmembrane</keyword>
<gene>
    <name evidence="2" type="ORF">Daura_22000</name>
</gene>